<feature type="chain" id="PRO_5012158721" description="Extracellular membrane protein CFEM domain-containing protein" evidence="1">
    <location>
        <begin position="16"/>
        <end position="101"/>
    </location>
</feature>
<dbReference type="PROSITE" id="PS51257">
    <property type="entry name" value="PROKAR_LIPOPROTEIN"/>
    <property type="match status" value="1"/>
</dbReference>
<dbReference type="RefSeq" id="XP_018033318.1">
    <property type="nucleotide sequence ID" value="XM_018183120.1"/>
</dbReference>
<sequence length="101" mass="10203">MKLLLLTPLIAVALATPAPAAAAAAASCDKGQVYCGWYLIDQLGWDSAKLRANLCSTLGKCDFNNGDAWNSLWLCTGSGSAVPSAVCGGEGSCKGPAAHCA</sequence>
<gene>
    <name evidence="2" type="ORF">CC84DRAFT_1219880</name>
</gene>
<name>A0A177C5Q3_9PLEO</name>
<evidence type="ECO:0000313" key="3">
    <source>
        <dbReference type="Proteomes" id="UP000077069"/>
    </source>
</evidence>
<keyword evidence="1" id="KW-0732">Signal</keyword>
<keyword evidence="3" id="KW-1185">Reference proteome</keyword>
<reference evidence="2 3" key="1">
    <citation type="submission" date="2016-05" db="EMBL/GenBank/DDBJ databases">
        <title>Comparative analysis of secretome profiles of manganese(II)-oxidizing ascomycete fungi.</title>
        <authorList>
            <consortium name="DOE Joint Genome Institute"/>
            <person name="Zeiner C.A."/>
            <person name="Purvine S.O."/>
            <person name="Zink E.M."/>
            <person name="Wu S."/>
            <person name="Pasa-Tolic L."/>
            <person name="Chaput D.L."/>
            <person name="Haridas S."/>
            <person name="Grigoriev I.V."/>
            <person name="Santelli C.M."/>
            <person name="Hansel C.M."/>
        </authorList>
    </citation>
    <scope>NUCLEOTIDE SEQUENCE [LARGE SCALE GENOMIC DNA]</scope>
    <source>
        <strain evidence="2 3">AP3s5-JAC2a</strain>
    </source>
</reference>
<evidence type="ECO:0000256" key="1">
    <source>
        <dbReference type="SAM" id="SignalP"/>
    </source>
</evidence>
<dbReference type="AlphaFoldDB" id="A0A177C5Q3"/>
<dbReference type="EMBL" id="KV441555">
    <property type="protein sequence ID" value="OAG02953.1"/>
    <property type="molecule type" value="Genomic_DNA"/>
</dbReference>
<evidence type="ECO:0000313" key="2">
    <source>
        <dbReference type="EMBL" id="OAG02953.1"/>
    </source>
</evidence>
<dbReference type="Proteomes" id="UP000077069">
    <property type="component" value="Unassembled WGS sequence"/>
</dbReference>
<organism evidence="2 3">
    <name type="scientific">Paraphaeosphaeria sporulosa</name>
    <dbReference type="NCBI Taxonomy" id="1460663"/>
    <lineage>
        <taxon>Eukaryota</taxon>
        <taxon>Fungi</taxon>
        <taxon>Dikarya</taxon>
        <taxon>Ascomycota</taxon>
        <taxon>Pezizomycotina</taxon>
        <taxon>Dothideomycetes</taxon>
        <taxon>Pleosporomycetidae</taxon>
        <taxon>Pleosporales</taxon>
        <taxon>Massarineae</taxon>
        <taxon>Didymosphaeriaceae</taxon>
        <taxon>Paraphaeosphaeria</taxon>
    </lineage>
</organism>
<evidence type="ECO:0008006" key="4">
    <source>
        <dbReference type="Google" id="ProtNLM"/>
    </source>
</evidence>
<dbReference type="GeneID" id="28766606"/>
<protein>
    <recommendedName>
        <fullName evidence="4">Extracellular membrane protein CFEM domain-containing protein</fullName>
    </recommendedName>
</protein>
<dbReference type="InParanoid" id="A0A177C5Q3"/>
<feature type="signal peptide" evidence="1">
    <location>
        <begin position="1"/>
        <end position="15"/>
    </location>
</feature>
<proteinExistence type="predicted"/>
<dbReference type="OrthoDB" id="3746658at2759"/>
<accession>A0A177C5Q3</accession>